<dbReference type="SMART" id="SM00354">
    <property type="entry name" value="HTH_LACI"/>
    <property type="match status" value="1"/>
</dbReference>
<evidence type="ECO:0000256" key="2">
    <source>
        <dbReference type="ARBA" id="ARBA00023015"/>
    </source>
</evidence>
<dbReference type="PANTHER" id="PTHR30146">
    <property type="entry name" value="LACI-RELATED TRANSCRIPTIONAL REPRESSOR"/>
    <property type="match status" value="1"/>
</dbReference>
<dbReference type="OrthoDB" id="367059at2"/>
<evidence type="ECO:0000313" key="7">
    <source>
        <dbReference type="Proteomes" id="UP000006546"/>
    </source>
</evidence>
<dbReference type="STRING" id="906968.Trebr_0262"/>
<dbReference type="PROSITE" id="PS50932">
    <property type="entry name" value="HTH_LACI_2"/>
    <property type="match status" value="1"/>
</dbReference>
<sequence>MHTIHEVAKLAGVSTATVSHVCNNTRYVSDDLRRKVLDAMAALQYKPNVIARGLRGGSLKSIGLVVPDCTNTFFAEIARAVDRVCFSQGYNIILCNTDNNVQQQSFYIDMLISKQVDGIIFISADETDADIRKCLDFSIPVVVADRDVTDDSVDNIIVDNELGAYQAASHLVSCGFSRIACITGPENIPSSRRRLHGFEKALREASVPLPESYVFTGNFHYSGGRDAFGYFSSLPCKPDAVFACNDMMALGFIHTALSSGLRIPSDVSIIGFDNTELSTVMSPKLSTVAQPIEEIAEIALRLLLGKIEKTEKRIRKVVLEPRLILRETCGKSVHSASE</sequence>
<dbReference type="EMBL" id="CP002696">
    <property type="protein sequence ID" value="AEE15711.1"/>
    <property type="molecule type" value="Genomic_DNA"/>
</dbReference>
<keyword evidence="3" id="KW-0238">DNA-binding</keyword>
<protein>
    <submittedName>
        <fullName evidence="6">Transcriptional regulator, LacI family</fullName>
    </submittedName>
</protein>
<dbReference type="InterPro" id="IPR010982">
    <property type="entry name" value="Lambda_DNA-bd_dom_sf"/>
</dbReference>
<dbReference type="AlphaFoldDB" id="F4LME9"/>
<dbReference type="Gene3D" id="3.40.50.2300">
    <property type="match status" value="2"/>
</dbReference>
<proteinExistence type="predicted"/>
<dbReference type="eggNOG" id="COG1609">
    <property type="taxonomic scope" value="Bacteria"/>
</dbReference>
<keyword evidence="7" id="KW-1185">Reference proteome</keyword>
<dbReference type="Pfam" id="PF13377">
    <property type="entry name" value="Peripla_BP_3"/>
    <property type="match status" value="1"/>
</dbReference>
<dbReference type="Gene3D" id="1.10.260.40">
    <property type="entry name" value="lambda repressor-like DNA-binding domains"/>
    <property type="match status" value="1"/>
</dbReference>
<keyword evidence="2" id="KW-0805">Transcription regulation</keyword>
<dbReference type="Pfam" id="PF00356">
    <property type="entry name" value="LacI"/>
    <property type="match status" value="1"/>
</dbReference>
<evidence type="ECO:0000259" key="5">
    <source>
        <dbReference type="PROSITE" id="PS50932"/>
    </source>
</evidence>
<name>F4LME9_TREBD</name>
<dbReference type="HOGENOM" id="CLU_037628_6_1_12"/>
<evidence type="ECO:0000256" key="1">
    <source>
        <dbReference type="ARBA" id="ARBA00022491"/>
    </source>
</evidence>
<dbReference type="InterPro" id="IPR046335">
    <property type="entry name" value="LacI/GalR-like_sensor"/>
</dbReference>
<dbReference type="CDD" id="cd06275">
    <property type="entry name" value="PBP1_PurR"/>
    <property type="match status" value="1"/>
</dbReference>
<dbReference type="CDD" id="cd01392">
    <property type="entry name" value="HTH_LacI"/>
    <property type="match status" value="1"/>
</dbReference>
<evidence type="ECO:0000256" key="3">
    <source>
        <dbReference type="ARBA" id="ARBA00023125"/>
    </source>
</evidence>
<dbReference type="RefSeq" id="WP_013757430.1">
    <property type="nucleotide sequence ID" value="NC_015500.1"/>
</dbReference>
<reference evidence="7" key="1">
    <citation type="submission" date="2011-04" db="EMBL/GenBank/DDBJ databases">
        <title>The complete genome of Treponema brennaborense DSM 12168.</title>
        <authorList>
            <person name="Lucas S."/>
            <person name="Han J."/>
            <person name="Lapidus A."/>
            <person name="Bruce D."/>
            <person name="Goodwin L."/>
            <person name="Pitluck S."/>
            <person name="Peters L."/>
            <person name="Kyrpides N."/>
            <person name="Mavromatis K."/>
            <person name="Ivanova N."/>
            <person name="Mikhailova N."/>
            <person name="Pagani I."/>
            <person name="Teshima H."/>
            <person name="Detter J.C."/>
            <person name="Tapia R."/>
            <person name="Han C."/>
            <person name="Land M."/>
            <person name="Hauser L."/>
            <person name="Markowitz V."/>
            <person name="Cheng J.-F."/>
            <person name="Hugenholtz P."/>
            <person name="Woyke T."/>
            <person name="Wu D."/>
            <person name="Gronow S."/>
            <person name="Wellnitz S."/>
            <person name="Brambilla E."/>
            <person name="Klenk H.-P."/>
            <person name="Eisen J.A."/>
        </authorList>
    </citation>
    <scope>NUCLEOTIDE SEQUENCE [LARGE SCALE GENOMIC DNA]</scope>
    <source>
        <strain evidence="7">DSM 12168 / CIP 105900 / DD5/3</strain>
    </source>
</reference>
<keyword evidence="4" id="KW-0804">Transcription</keyword>
<evidence type="ECO:0000256" key="4">
    <source>
        <dbReference type="ARBA" id="ARBA00023163"/>
    </source>
</evidence>
<dbReference type="PROSITE" id="PS00356">
    <property type="entry name" value="HTH_LACI_1"/>
    <property type="match status" value="1"/>
</dbReference>
<dbReference type="InterPro" id="IPR000843">
    <property type="entry name" value="HTH_LacI"/>
</dbReference>
<dbReference type="SUPFAM" id="SSF53822">
    <property type="entry name" value="Periplasmic binding protein-like I"/>
    <property type="match status" value="1"/>
</dbReference>
<dbReference type="Proteomes" id="UP000006546">
    <property type="component" value="Chromosome"/>
</dbReference>
<evidence type="ECO:0000313" key="6">
    <source>
        <dbReference type="EMBL" id="AEE15711.1"/>
    </source>
</evidence>
<dbReference type="InterPro" id="IPR028082">
    <property type="entry name" value="Peripla_BP_I"/>
</dbReference>
<dbReference type="InterPro" id="IPR057343">
    <property type="entry name" value="PurR_sensor_dom"/>
</dbReference>
<dbReference type="GO" id="GO:0000976">
    <property type="term" value="F:transcription cis-regulatory region binding"/>
    <property type="evidence" value="ECO:0007669"/>
    <property type="project" value="TreeGrafter"/>
</dbReference>
<gene>
    <name evidence="6" type="ordered locus">Trebr_0262</name>
</gene>
<accession>F4LME9</accession>
<feature type="domain" description="HTH lacI-type" evidence="5">
    <location>
        <begin position="3"/>
        <end position="56"/>
    </location>
</feature>
<keyword evidence="1" id="KW-0678">Repressor</keyword>
<dbReference type="PANTHER" id="PTHR30146:SF148">
    <property type="entry name" value="HTH-TYPE TRANSCRIPTIONAL REPRESSOR PURR-RELATED"/>
    <property type="match status" value="1"/>
</dbReference>
<organism evidence="6 7">
    <name type="scientific">Treponema brennaborense (strain DSM 12168 / CIP 105900 / DD5/3)</name>
    <dbReference type="NCBI Taxonomy" id="906968"/>
    <lineage>
        <taxon>Bacteria</taxon>
        <taxon>Pseudomonadati</taxon>
        <taxon>Spirochaetota</taxon>
        <taxon>Spirochaetia</taxon>
        <taxon>Spirochaetales</taxon>
        <taxon>Treponemataceae</taxon>
        <taxon>Treponema</taxon>
    </lineage>
</organism>
<dbReference type="GO" id="GO:0003700">
    <property type="term" value="F:DNA-binding transcription factor activity"/>
    <property type="evidence" value="ECO:0007669"/>
    <property type="project" value="TreeGrafter"/>
</dbReference>
<dbReference type="SUPFAM" id="SSF47413">
    <property type="entry name" value="lambda repressor-like DNA-binding domains"/>
    <property type="match status" value="1"/>
</dbReference>
<dbReference type="KEGG" id="tbe:Trebr_0262"/>